<dbReference type="CDD" id="cd00009">
    <property type="entry name" value="AAA"/>
    <property type="match status" value="1"/>
</dbReference>
<dbReference type="InterPro" id="IPR001270">
    <property type="entry name" value="ClpA/B"/>
</dbReference>
<dbReference type="InterPro" id="IPR045427">
    <property type="entry name" value="MoxR"/>
</dbReference>
<dbReference type="InterPro" id="IPR027417">
    <property type="entry name" value="P-loop_NTPase"/>
</dbReference>
<dbReference type="AlphaFoldDB" id="A0A2P6VQQ3"/>
<protein>
    <submittedName>
        <fullName evidence="2">ATPase associated with various cellular activities AAA_5</fullName>
    </submittedName>
</protein>
<dbReference type="EMBL" id="LHPF02000001">
    <property type="protein sequence ID" value="PSC76400.1"/>
    <property type="molecule type" value="Genomic_DNA"/>
</dbReference>
<evidence type="ECO:0000259" key="1">
    <source>
        <dbReference type="SMART" id="SM00382"/>
    </source>
</evidence>
<dbReference type="Pfam" id="PF17868">
    <property type="entry name" value="AAA_lid_8"/>
    <property type="match status" value="2"/>
</dbReference>
<name>A0A2P6VQQ3_9CHLO</name>
<dbReference type="PANTHER" id="PTHR32204">
    <property type="entry name" value="ATPASE RAVA"/>
    <property type="match status" value="1"/>
</dbReference>
<reference evidence="2 3" key="1">
    <citation type="journal article" date="2018" name="Plant J.">
        <title>Genome sequences of Chlorella sorokiniana UTEX 1602 and Micractinium conductrix SAG 241.80: implications to maltose excretion by a green alga.</title>
        <authorList>
            <person name="Arriola M.B."/>
            <person name="Velmurugan N."/>
            <person name="Zhang Y."/>
            <person name="Plunkett M.H."/>
            <person name="Hondzo H."/>
            <person name="Barney B.M."/>
        </authorList>
    </citation>
    <scope>NUCLEOTIDE SEQUENCE [LARGE SCALE GENOMIC DNA]</scope>
    <source>
        <strain evidence="2 3">SAG 241.80</strain>
    </source>
</reference>
<dbReference type="InterPro" id="IPR041538">
    <property type="entry name" value="RavA-like_AAA_lid"/>
</dbReference>
<evidence type="ECO:0000313" key="2">
    <source>
        <dbReference type="EMBL" id="PSC76400.1"/>
    </source>
</evidence>
<dbReference type="Gene3D" id="3.40.50.300">
    <property type="entry name" value="P-loop containing nucleotide triphosphate hydrolases"/>
    <property type="match status" value="1"/>
</dbReference>
<feature type="domain" description="AAA+ ATPase" evidence="1">
    <location>
        <begin position="140"/>
        <end position="276"/>
    </location>
</feature>
<dbReference type="InterPro" id="IPR003593">
    <property type="entry name" value="AAA+_ATPase"/>
</dbReference>
<dbReference type="SUPFAM" id="SSF52540">
    <property type="entry name" value="P-loop containing nucleoside triphosphate hydrolases"/>
    <property type="match status" value="1"/>
</dbReference>
<dbReference type="PRINTS" id="PR00300">
    <property type="entry name" value="CLPPROTEASEA"/>
</dbReference>
<comment type="caution">
    <text evidence="2">The sequence shown here is derived from an EMBL/GenBank/DDBJ whole genome shotgun (WGS) entry which is preliminary data.</text>
</comment>
<gene>
    <name evidence="2" type="primary">g454</name>
    <name evidence="2" type="ORF">C2E20_0454</name>
</gene>
<dbReference type="OrthoDB" id="47330at2759"/>
<dbReference type="InterPro" id="IPR050513">
    <property type="entry name" value="RavA_ATPases"/>
</dbReference>
<dbReference type="SMART" id="SM00382">
    <property type="entry name" value="AAA"/>
    <property type="match status" value="1"/>
</dbReference>
<dbReference type="STRING" id="554055.A0A2P6VQQ3"/>
<dbReference type="GO" id="GO:0005524">
    <property type="term" value="F:ATP binding"/>
    <property type="evidence" value="ECO:0007669"/>
    <property type="project" value="InterPro"/>
</dbReference>
<evidence type="ECO:0000313" key="3">
    <source>
        <dbReference type="Proteomes" id="UP000239649"/>
    </source>
</evidence>
<organism evidence="2 3">
    <name type="scientific">Micractinium conductrix</name>
    <dbReference type="NCBI Taxonomy" id="554055"/>
    <lineage>
        <taxon>Eukaryota</taxon>
        <taxon>Viridiplantae</taxon>
        <taxon>Chlorophyta</taxon>
        <taxon>core chlorophytes</taxon>
        <taxon>Trebouxiophyceae</taxon>
        <taxon>Chlorellales</taxon>
        <taxon>Chlorellaceae</taxon>
        <taxon>Chlorella clade</taxon>
        <taxon>Micractinium</taxon>
    </lineage>
</organism>
<accession>A0A2P6VQQ3</accession>
<sequence length="573" mass="61861">MASQAALRASFQQLVVCQQVQRPTGNRSFAPRRAPAAPVQQAQRGAGWPLAAVRADQATETADSAAIELIAEITGGVDQAHAAALQRSAATAMEALSGGGAASDESLQLKQKVLASVVDLQKGLLERETEVRLLLLAALCGEHLLLLGPPGTAKSELSRRLAKLTGGKYFERLLTRFSVPEELFGPLSMRGLENDQYVRQIDGYLPTAEVAFIDEIFKANSAILNALLTLLNERLFDNGNARFEVPLLCLVGASNELPESEELDALYDRFLIRRMVAQVSSAQLATLARLAAGTLDEGDRMSSDEATAGAVPELTMDDFRNTAGAAYGTVDVPESVIDLLTGVRNYLQDKCEPPVYVSDRRFMKSIKMLQARAGQGLAGAGWGQLWWSPPGLTHGLTVAAWADGRTAVTEYDCLLLEFVLGQRPDDAHKVKAFLLETIASDPGLQQTELVFLGLFGRACRVLEGANAQELEEARRECGSLVELLDLRCGSLAATLDGGFPELRSTAWQSDASVQAAVQALTPQTTENRKRGEDLLREALLLQAALEKPVPAAVLERLLPKRFKQYQKGISGRA</sequence>
<proteinExistence type="predicted"/>
<dbReference type="Proteomes" id="UP000239649">
    <property type="component" value="Unassembled WGS sequence"/>
</dbReference>
<dbReference type="PANTHER" id="PTHR32204:SF0">
    <property type="entry name" value="ATPASE RAVA"/>
    <property type="match status" value="1"/>
</dbReference>
<dbReference type="Pfam" id="PF20030">
    <property type="entry name" value="bpMoxR"/>
    <property type="match status" value="1"/>
</dbReference>
<keyword evidence="3" id="KW-1185">Reference proteome</keyword>